<dbReference type="GO" id="GO:0019391">
    <property type="term" value="P:glucuronoside catabolic process"/>
    <property type="evidence" value="ECO:0007669"/>
    <property type="project" value="TreeGrafter"/>
</dbReference>
<accession>A0A2L2SYQ8</accession>
<reference evidence="5" key="1">
    <citation type="submission" date="2014-10" db="EMBL/GenBank/DDBJ databases">
        <authorList>
            <person name="King R."/>
        </authorList>
    </citation>
    <scope>NUCLEOTIDE SEQUENCE [LARGE SCALE GENOMIC DNA]</scope>
    <source>
        <strain evidence="5">A3/5</strain>
    </source>
</reference>
<dbReference type="InterPro" id="IPR037045">
    <property type="entry name" value="S8pro/Inhibitor_I9_sf"/>
</dbReference>
<dbReference type="GO" id="GO:0004566">
    <property type="term" value="F:beta-glucuronidase activity"/>
    <property type="evidence" value="ECO:0007669"/>
    <property type="project" value="TreeGrafter"/>
</dbReference>
<dbReference type="GO" id="GO:0005975">
    <property type="term" value="P:carbohydrate metabolic process"/>
    <property type="evidence" value="ECO:0007669"/>
    <property type="project" value="InterPro"/>
</dbReference>
<evidence type="ECO:0000313" key="5">
    <source>
        <dbReference type="Proteomes" id="UP000245910"/>
    </source>
</evidence>
<dbReference type="SUPFAM" id="SSF51445">
    <property type="entry name" value="(Trans)glycosidases"/>
    <property type="match status" value="1"/>
</dbReference>
<dbReference type="STRING" id="56646.A0A2L2SYQ8"/>
<dbReference type="SUPFAM" id="SSF54897">
    <property type="entry name" value="Protease propeptides/inhibitors"/>
    <property type="match status" value="1"/>
</dbReference>
<dbReference type="InterPro" id="IPR006103">
    <property type="entry name" value="Glyco_hydro_2_cat"/>
</dbReference>
<dbReference type="InterPro" id="IPR010259">
    <property type="entry name" value="S8pro/Inhibitor_I9"/>
</dbReference>
<comment type="similarity">
    <text evidence="1">Belongs to the glycosyl hydrolase 2 family.</text>
</comment>
<dbReference type="InterPro" id="IPR017853">
    <property type="entry name" value="GH"/>
</dbReference>
<sequence length="232" mass="25752">MKLINTLFAFTGINIGVKDEAVIPNSYIITYKSSATPGGRKKHEETINKKAKSNGKEGVIETIDLDGFKGYVAKITSSELKDVVNSNLVASIEKDGIVITNETAAVGLNLTIVAGLFGHKPIPTFSPETINDETCNAHAEYGADTMAGLHTVRDIPWSEEYQSRVLEMSHPVFDRVESVVGEQVWNFADFQTPSSFIFRVDGNKQGAFTWDRRPKSVVQVLKKRWTEMRARN</sequence>
<evidence type="ECO:0000259" key="3">
    <source>
        <dbReference type="Pfam" id="PF05922"/>
    </source>
</evidence>
<evidence type="ECO:0000256" key="1">
    <source>
        <dbReference type="ARBA" id="ARBA00007401"/>
    </source>
</evidence>
<feature type="domain" description="Inhibitor I9" evidence="3">
    <location>
        <begin position="26"/>
        <end position="98"/>
    </location>
</feature>
<dbReference type="Gene3D" id="3.20.20.80">
    <property type="entry name" value="Glycosidases"/>
    <property type="match status" value="1"/>
</dbReference>
<dbReference type="PANTHER" id="PTHR10066:SF67">
    <property type="entry name" value="BETA-GLUCURONIDASE"/>
    <property type="match status" value="1"/>
</dbReference>
<dbReference type="Gene3D" id="3.30.70.80">
    <property type="entry name" value="Peptidase S8 propeptide/proteinase inhibitor I9"/>
    <property type="match status" value="1"/>
</dbReference>
<protein>
    <recommendedName>
        <fullName evidence="6">Glycoside hydrolase family 2 catalytic domain-containing protein</fullName>
    </recommendedName>
</protein>
<name>A0A2L2SYQ8_9HYPO</name>
<keyword evidence="5" id="KW-1185">Reference proteome</keyword>
<proteinExistence type="inferred from homology"/>
<evidence type="ECO:0000313" key="4">
    <source>
        <dbReference type="EMBL" id="CEI60023.1"/>
    </source>
</evidence>
<dbReference type="AlphaFoldDB" id="A0A2L2SYQ8"/>
<evidence type="ECO:0008006" key="6">
    <source>
        <dbReference type="Google" id="ProtNLM"/>
    </source>
</evidence>
<feature type="domain" description="Glycoside hydrolase family 2 catalytic" evidence="2">
    <location>
        <begin position="138"/>
        <end position="229"/>
    </location>
</feature>
<dbReference type="Pfam" id="PF02836">
    <property type="entry name" value="Glyco_hydro_2_C"/>
    <property type="match status" value="1"/>
</dbReference>
<dbReference type="GO" id="GO:0030246">
    <property type="term" value="F:carbohydrate binding"/>
    <property type="evidence" value="ECO:0007669"/>
    <property type="project" value="TreeGrafter"/>
</dbReference>
<dbReference type="PANTHER" id="PTHR10066">
    <property type="entry name" value="BETA-GLUCURONIDASE"/>
    <property type="match status" value="1"/>
</dbReference>
<dbReference type="Proteomes" id="UP000245910">
    <property type="component" value="Chromosome II"/>
</dbReference>
<evidence type="ECO:0000259" key="2">
    <source>
        <dbReference type="Pfam" id="PF02836"/>
    </source>
</evidence>
<dbReference type="Pfam" id="PF05922">
    <property type="entry name" value="Inhibitor_I9"/>
    <property type="match status" value="1"/>
</dbReference>
<dbReference type="EMBL" id="LN649230">
    <property type="protein sequence ID" value="CEI60023.1"/>
    <property type="molecule type" value="Genomic_DNA"/>
</dbReference>
<organism evidence="4 5">
    <name type="scientific">Fusarium venenatum</name>
    <dbReference type="NCBI Taxonomy" id="56646"/>
    <lineage>
        <taxon>Eukaryota</taxon>
        <taxon>Fungi</taxon>
        <taxon>Dikarya</taxon>
        <taxon>Ascomycota</taxon>
        <taxon>Pezizomycotina</taxon>
        <taxon>Sordariomycetes</taxon>
        <taxon>Hypocreomycetidae</taxon>
        <taxon>Hypocreales</taxon>
        <taxon>Nectriaceae</taxon>
        <taxon>Fusarium</taxon>
    </lineage>
</organism>